<evidence type="ECO:0000313" key="3">
    <source>
        <dbReference type="Proteomes" id="UP001168877"/>
    </source>
</evidence>
<protein>
    <submittedName>
        <fullName evidence="2">Uncharacterized protein</fullName>
    </submittedName>
</protein>
<keyword evidence="3" id="KW-1185">Reference proteome</keyword>
<organism evidence="2 3">
    <name type="scientific">Acer saccharum</name>
    <name type="common">Sugar maple</name>
    <dbReference type="NCBI Taxonomy" id="4024"/>
    <lineage>
        <taxon>Eukaryota</taxon>
        <taxon>Viridiplantae</taxon>
        <taxon>Streptophyta</taxon>
        <taxon>Embryophyta</taxon>
        <taxon>Tracheophyta</taxon>
        <taxon>Spermatophyta</taxon>
        <taxon>Magnoliopsida</taxon>
        <taxon>eudicotyledons</taxon>
        <taxon>Gunneridae</taxon>
        <taxon>Pentapetalae</taxon>
        <taxon>rosids</taxon>
        <taxon>malvids</taxon>
        <taxon>Sapindales</taxon>
        <taxon>Sapindaceae</taxon>
        <taxon>Hippocastanoideae</taxon>
        <taxon>Acereae</taxon>
        <taxon>Acer</taxon>
    </lineage>
</organism>
<dbReference type="AlphaFoldDB" id="A0AA39S569"/>
<evidence type="ECO:0000256" key="1">
    <source>
        <dbReference type="SAM" id="MobiDB-lite"/>
    </source>
</evidence>
<sequence length="123" mass="13896">MSVDDSPIKEIYVDEFKRVDGSGDGKLHKPLGRCIHWANNCQEIGYVPRASQHSKKTSSSKRKSGSLSAAADDADQDEISHDQESFEYNEAQQNLLPRGRISKRIRTSLSMKKGSSEMRRRQD</sequence>
<name>A0AA39S569_ACESA</name>
<feature type="compositionally biased region" description="Basic residues" evidence="1">
    <location>
        <begin position="52"/>
        <end position="64"/>
    </location>
</feature>
<dbReference type="EMBL" id="JAUESC010000381">
    <property type="protein sequence ID" value="KAK0588427.1"/>
    <property type="molecule type" value="Genomic_DNA"/>
</dbReference>
<gene>
    <name evidence="2" type="ORF">LWI29_000804</name>
</gene>
<feature type="region of interest" description="Disordered" evidence="1">
    <location>
        <begin position="47"/>
        <end position="123"/>
    </location>
</feature>
<reference evidence="2" key="2">
    <citation type="submission" date="2023-06" db="EMBL/GenBank/DDBJ databases">
        <authorList>
            <person name="Swenson N.G."/>
            <person name="Wegrzyn J.L."/>
            <person name="Mcevoy S.L."/>
        </authorList>
    </citation>
    <scope>NUCLEOTIDE SEQUENCE</scope>
    <source>
        <strain evidence="2">NS2018</strain>
        <tissue evidence="2">Leaf</tissue>
    </source>
</reference>
<proteinExistence type="predicted"/>
<comment type="caution">
    <text evidence="2">The sequence shown here is derived from an EMBL/GenBank/DDBJ whole genome shotgun (WGS) entry which is preliminary data.</text>
</comment>
<feature type="compositionally biased region" description="Basic and acidic residues" evidence="1">
    <location>
        <begin position="114"/>
        <end position="123"/>
    </location>
</feature>
<reference evidence="2" key="1">
    <citation type="journal article" date="2022" name="Plant J.">
        <title>Strategies of tolerance reflected in two North American maple genomes.</title>
        <authorList>
            <person name="McEvoy S.L."/>
            <person name="Sezen U.U."/>
            <person name="Trouern-Trend A."/>
            <person name="McMahon S.M."/>
            <person name="Schaberg P.G."/>
            <person name="Yang J."/>
            <person name="Wegrzyn J.L."/>
            <person name="Swenson N.G."/>
        </authorList>
    </citation>
    <scope>NUCLEOTIDE SEQUENCE</scope>
    <source>
        <strain evidence="2">NS2018</strain>
    </source>
</reference>
<dbReference type="Proteomes" id="UP001168877">
    <property type="component" value="Unassembled WGS sequence"/>
</dbReference>
<evidence type="ECO:0000313" key="2">
    <source>
        <dbReference type="EMBL" id="KAK0588427.1"/>
    </source>
</evidence>
<accession>A0AA39S569</accession>